<dbReference type="EMBL" id="BARS01016660">
    <property type="protein sequence ID" value="GAF89355.1"/>
    <property type="molecule type" value="Genomic_DNA"/>
</dbReference>
<dbReference type="InterPro" id="IPR036698">
    <property type="entry name" value="TM1070-like_sf"/>
</dbReference>
<dbReference type="Gene3D" id="2.60.290.11">
    <property type="entry name" value="TM1070-like"/>
    <property type="match status" value="1"/>
</dbReference>
<name>X0ULI9_9ZZZZ</name>
<organism evidence="1">
    <name type="scientific">marine sediment metagenome</name>
    <dbReference type="NCBI Taxonomy" id="412755"/>
    <lineage>
        <taxon>unclassified sequences</taxon>
        <taxon>metagenomes</taxon>
        <taxon>ecological metagenomes</taxon>
    </lineage>
</organism>
<protein>
    <submittedName>
        <fullName evidence="1">Uncharacterized protein</fullName>
    </submittedName>
</protein>
<sequence length="218" mass="23944">PDQKRKANARVNFHNPAGDCTTSAKLAMPPGRSILECLHAKPWLGKHTHVDEPFAMTVSADKPVVPEVTCAEFEMFSRVCPGAMSAVNFYPGPLTNERTWWLGLGRTGGCDDVATNFSQYYHLFNPGPRSVRAVVRFLGFGSKNAERKQPVEIGAGAVVRIDATKVKGLPIDRPFAVRVDGDAPLCAQVFVRASTRGLSFTRSMYSMMGIPMKFSPRR</sequence>
<feature type="non-terminal residue" evidence="1">
    <location>
        <position position="1"/>
    </location>
</feature>
<reference evidence="1" key="1">
    <citation type="journal article" date="2014" name="Front. Microbiol.">
        <title>High frequency of phylogenetically diverse reductive dehalogenase-homologous genes in deep subseafloor sedimentary metagenomes.</title>
        <authorList>
            <person name="Kawai M."/>
            <person name="Futagami T."/>
            <person name="Toyoda A."/>
            <person name="Takaki Y."/>
            <person name="Nishi S."/>
            <person name="Hori S."/>
            <person name="Arai W."/>
            <person name="Tsubouchi T."/>
            <person name="Morono Y."/>
            <person name="Uchiyama I."/>
            <person name="Ito T."/>
            <person name="Fujiyama A."/>
            <person name="Inagaki F."/>
            <person name="Takami H."/>
        </authorList>
    </citation>
    <scope>NUCLEOTIDE SEQUENCE</scope>
    <source>
        <strain evidence="1">Expedition CK06-06</strain>
    </source>
</reference>
<evidence type="ECO:0000313" key="1">
    <source>
        <dbReference type="EMBL" id="GAF89355.1"/>
    </source>
</evidence>
<gene>
    <name evidence="1" type="ORF">S01H1_27375</name>
</gene>
<proteinExistence type="predicted"/>
<comment type="caution">
    <text evidence="1">The sequence shown here is derived from an EMBL/GenBank/DDBJ whole genome shotgun (WGS) entry which is preliminary data.</text>
</comment>
<accession>X0ULI9</accession>
<dbReference type="AlphaFoldDB" id="X0ULI9"/>